<proteinExistence type="predicted"/>
<keyword evidence="4" id="KW-1185">Reference proteome</keyword>
<name>A0A1A8XWH0_9PROT</name>
<dbReference type="EMBL" id="FLQX01000145">
    <property type="protein sequence ID" value="SBT08972.1"/>
    <property type="molecule type" value="Genomic_DNA"/>
</dbReference>
<dbReference type="PIRSF" id="PIRSF000714">
    <property type="entry name" value="HIT"/>
    <property type="match status" value="1"/>
</dbReference>
<dbReference type="STRING" id="1860102.ACCAA_660034"/>
<protein>
    <submittedName>
        <fullName evidence="3">Histidine triad (HIT) protein</fullName>
    </submittedName>
</protein>
<dbReference type="SUPFAM" id="SSF54197">
    <property type="entry name" value="HIT-like"/>
    <property type="match status" value="1"/>
</dbReference>
<dbReference type="GO" id="GO:0003824">
    <property type="term" value="F:catalytic activity"/>
    <property type="evidence" value="ECO:0007669"/>
    <property type="project" value="InterPro"/>
</dbReference>
<organism evidence="3 4">
    <name type="scientific">Candidatus Accumulibacter aalborgensis</name>
    <dbReference type="NCBI Taxonomy" id="1860102"/>
    <lineage>
        <taxon>Bacteria</taxon>
        <taxon>Pseudomonadati</taxon>
        <taxon>Pseudomonadota</taxon>
        <taxon>Betaproteobacteria</taxon>
        <taxon>Candidatus Accumulibacter</taxon>
    </lineage>
</organism>
<feature type="domain" description="HIT" evidence="2">
    <location>
        <begin position="7"/>
        <end position="108"/>
    </location>
</feature>
<dbReference type="PANTHER" id="PTHR42997:SF1">
    <property type="entry name" value="AP-4-A PHOSPHORYLASE"/>
    <property type="match status" value="1"/>
</dbReference>
<dbReference type="InterPro" id="IPR011146">
    <property type="entry name" value="HIT-like"/>
</dbReference>
<dbReference type="RefSeq" id="WP_245754651.1">
    <property type="nucleotide sequence ID" value="NZ_FLQX01000145.1"/>
</dbReference>
<dbReference type="Gene3D" id="3.30.428.10">
    <property type="entry name" value="HIT-like"/>
    <property type="match status" value="1"/>
</dbReference>
<evidence type="ECO:0000313" key="4">
    <source>
        <dbReference type="Proteomes" id="UP000199169"/>
    </source>
</evidence>
<evidence type="ECO:0000313" key="3">
    <source>
        <dbReference type="EMBL" id="SBT08972.1"/>
    </source>
</evidence>
<dbReference type="AlphaFoldDB" id="A0A1A8XWH0"/>
<dbReference type="InterPro" id="IPR036265">
    <property type="entry name" value="HIT-like_sf"/>
</dbReference>
<dbReference type="PROSITE" id="PS51084">
    <property type="entry name" value="HIT_2"/>
    <property type="match status" value="1"/>
</dbReference>
<accession>A0A1A8XWH0</accession>
<dbReference type="InterPro" id="IPR026026">
    <property type="entry name" value="HIT_Hint"/>
</dbReference>
<dbReference type="InterPro" id="IPR052908">
    <property type="entry name" value="AP-4-A_phosphorylase"/>
</dbReference>
<gene>
    <name evidence="3" type="ORF">ACCAA_660034</name>
</gene>
<dbReference type="PANTHER" id="PTHR42997">
    <property type="entry name" value="HIT FAMILY HYDROLASE"/>
    <property type="match status" value="1"/>
</dbReference>
<feature type="short sequence motif" description="Histidine triad motif" evidence="1">
    <location>
        <begin position="93"/>
        <end position="97"/>
    </location>
</feature>
<reference evidence="3 4" key="1">
    <citation type="submission" date="2016-06" db="EMBL/GenBank/DDBJ databases">
        <authorList>
            <person name="Kjaerup R.B."/>
            <person name="Dalgaard T.S."/>
            <person name="Juul-Madsen H.R."/>
        </authorList>
    </citation>
    <scope>NUCLEOTIDE SEQUENCE [LARGE SCALE GENOMIC DNA]</scope>
    <source>
        <strain evidence="3">3</strain>
    </source>
</reference>
<evidence type="ECO:0000256" key="1">
    <source>
        <dbReference type="PROSITE-ProRule" id="PRU00464"/>
    </source>
</evidence>
<dbReference type="Proteomes" id="UP000199169">
    <property type="component" value="Unassembled WGS sequence"/>
</dbReference>
<evidence type="ECO:0000259" key="2">
    <source>
        <dbReference type="PROSITE" id="PS51084"/>
    </source>
</evidence>
<dbReference type="Pfam" id="PF01230">
    <property type="entry name" value="HIT"/>
    <property type="match status" value="1"/>
</dbReference>
<sequence>MSDNRLEECELCASPGGEVVWENALCRVVMVADPDYPGFCRVILHRHLSEMTDLAHQERMQLMTVVFAVETALRALYQPDKINLASLGNLTPHVHWHLIPRWHDDRHFPNPIWAAPQRVQLTPPSLVDGRQLGERIIAALRTT</sequence>